<dbReference type="EMBL" id="BLVO01000016">
    <property type="protein sequence ID" value="GFM34896.1"/>
    <property type="molecule type" value="Genomic_DNA"/>
</dbReference>
<proteinExistence type="predicted"/>
<evidence type="ECO:0000256" key="1">
    <source>
        <dbReference type="SAM" id="SignalP"/>
    </source>
</evidence>
<evidence type="ECO:0000313" key="2">
    <source>
        <dbReference type="EMBL" id="GFM34896.1"/>
    </source>
</evidence>
<dbReference type="Proteomes" id="UP000503840">
    <property type="component" value="Unassembled WGS sequence"/>
</dbReference>
<keyword evidence="3" id="KW-1185">Reference proteome</keyword>
<dbReference type="RefSeq" id="WP_174406544.1">
    <property type="nucleotide sequence ID" value="NZ_BLVO01000016.1"/>
</dbReference>
<protein>
    <recommendedName>
        <fullName evidence="4">Lipoprotein</fullName>
    </recommendedName>
</protein>
<evidence type="ECO:0008006" key="4">
    <source>
        <dbReference type="Google" id="ProtNLM"/>
    </source>
</evidence>
<organism evidence="2 3">
    <name type="scientific">Desulfovibrio subterraneus</name>
    <dbReference type="NCBI Taxonomy" id="2718620"/>
    <lineage>
        <taxon>Bacteria</taxon>
        <taxon>Pseudomonadati</taxon>
        <taxon>Thermodesulfobacteriota</taxon>
        <taxon>Desulfovibrionia</taxon>
        <taxon>Desulfovibrionales</taxon>
        <taxon>Desulfovibrionaceae</taxon>
        <taxon>Desulfovibrio</taxon>
    </lineage>
</organism>
<dbReference type="AlphaFoldDB" id="A0A7J0BMI4"/>
<feature type="chain" id="PRO_5029667343" description="Lipoprotein" evidence="1">
    <location>
        <begin position="16"/>
        <end position="305"/>
    </location>
</feature>
<dbReference type="PROSITE" id="PS51257">
    <property type="entry name" value="PROKAR_LIPOPROTEIN"/>
    <property type="match status" value="1"/>
</dbReference>
<keyword evidence="1" id="KW-0732">Signal</keyword>
<accession>A0A7J0BMI4</accession>
<reference evidence="2 3" key="1">
    <citation type="submission" date="2020-05" db="EMBL/GenBank/DDBJ databases">
        <title>Draft genome sequence of Desulfovibrio sp. strain HN2T.</title>
        <authorList>
            <person name="Ueno A."/>
            <person name="Tamazawa S."/>
            <person name="Tamamura S."/>
            <person name="Murakami T."/>
            <person name="Kiyama T."/>
            <person name="Inomata H."/>
            <person name="Amano Y."/>
            <person name="Miyakawa K."/>
            <person name="Tamaki H."/>
            <person name="Naganuma T."/>
            <person name="Kaneko K."/>
        </authorList>
    </citation>
    <scope>NUCLEOTIDE SEQUENCE [LARGE SCALE GENOMIC DNA]</scope>
    <source>
        <strain evidence="2 3">HN2</strain>
    </source>
</reference>
<sequence length="305" mass="34362">MVVRFVVLSLFLALAGGCGRTYKVQDYNPVEFGVYSMDVPTSLTTRVMYTRINDAILRELPKSKIDSSSTARGIAAKKLFLTCNDASKCRLMVPDELPMDTMTARVGLPANMSIVAEGDLFWGAAFETDLGYIWLNYLKPVSTDTFISDIMLAQRNYKPATVGSYRTRYGALEQAGDITHWQTVVQGKDSSGSLELSVYYAKEPLNSDKHMIDLKTGTSTHEKFGHKAEYTRKRKVCGFEGTEWMAEGILPNIRYYEWFFEGDMPDVGRVHLDVSLKGSLSRDEGWHEAVWNFVLNSMRLQAAHQ</sequence>
<name>A0A7J0BMI4_9BACT</name>
<feature type="signal peptide" evidence="1">
    <location>
        <begin position="1"/>
        <end position="15"/>
    </location>
</feature>
<gene>
    <name evidence="2" type="ORF">DSM101010T_32610</name>
</gene>
<evidence type="ECO:0000313" key="3">
    <source>
        <dbReference type="Proteomes" id="UP000503840"/>
    </source>
</evidence>
<comment type="caution">
    <text evidence="2">The sequence shown here is derived from an EMBL/GenBank/DDBJ whole genome shotgun (WGS) entry which is preliminary data.</text>
</comment>